<feature type="compositionally biased region" description="Pro residues" evidence="1">
    <location>
        <begin position="46"/>
        <end position="63"/>
    </location>
</feature>
<organism evidence="2">
    <name type="scientific">Zea mays</name>
    <name type="common">Maize</name>
    <dbReference type="NCBI Taxonomy" id="4577"/>
    <lineage>
        <taxon>Eukaryota</taxon>
        <taxon>Viridiplantae</taxon>
        <taxon>Streptophyta</taxon>
        <taxon>Embryophyta</taxon>
        <taxon>Tracheophyta</taxon>
        <taxon>Spermatophyta</taxon>
        <taxon>Magnoliopsida</taxon>
        <taxon>Liliopsida</taxon>
        <taxon>Poales</taxon>
        <taxon>Poaceae</taxon>
        <taxon>PACMAD clade</taxon>
        <taxon>Panicoideae</taxon>
        <taxon>Andropogonodae</taxon>
        <taxon>Andropogoneae</taxon>
        <taxon>Tripsacinae</taxon>
        <taxon>Zea</taxon>
    </lineage>
</organism>
<reference evidence="2" key="1">
    <citation type="journal article" date="2009" name="Plant Mol. Biol.">
        <title>Insights into corn genes derived from large-scale cDNA sequencing.</title>
        <authorList>
            <person name="Alexandrov N.N."/>
            <person name="Brover V.V."/>
            <person name="Freidin S."/>
            <person name="Troukhan M.E."/>
            <person name="Tatarinova T.V."/>
            <person name="Zhang H."/>
            <person name="Swaller T.J."/>
            <person name="Lu Y.P."/>
            <person name="Bouck J."/>
            <person name="Flavell R.B."/>
            <person name="Feldmann K.A."/>
        </authorList>
    </citation>
    <scope>NUCLEOTIDE SEQUENCE</scope>
</reference>
<protein>
    <submittedName>
        <fullName evidence="2">Uncharacterized protein</fullName>
    </submittedName>
</protein>
<evidence type="ECO:0000313" key="2">
    <source>
        <dbReference type="EMBL" id="ACG39352.1"/>
    </source>
</evidence>
<name>B6TQG9_MAIZE</name>
<feature type="compositionally biased region" description="Low complexity" evidence="1">
    <location>
        <begin position="64"/>
        <end position="78"/>
    </location>
</feature>
<feature type="region of interest" description="Disordered" evidence="1">
    <location>
        <begin position="42"/>
        <end position="85"/>
    </location>
</feature>
<sequence length="250" mass="26299">MDMDLTFPATSTAPPEPPAAVAGPLPAAAAACRELPSPRFAVVARSPPPLSPPPPPAAAPPPVTSSGAPTLTAVAPPAGAGGDATEEDRMDLLWEDFNEELARAGSCCCRAAAGGGPWPASDSESEPAAARGCAPVLRPSSRAGAVRHCRRRAGTWALLMRIFRRLFVVEKDRRLQAPAPPRRCQGEGALTRRPRTLALRSQAGRQLPFASHECNDVLSVSSARGRRTMHALLASYAIVRSTSKLRIILL</sequence>
<dbReference type="AlphaFoldDB" id="B6TQG9"/>
<evidence type="ECO:0000256" key="1">
    <source>
        <dbReference type="SAM" id="MobiDB-lite"/>
    </source>
</evidence>
<dbReference type="EMBL" id="EU967234">
    <property type="protein sequence ID" value="ACG39352.1"/>
    <property type="molecule type" value="mRNA"/>
</dbReference>
<dbReference type="PANTHER" id="PTHR34666:SF3">
    <property type="entry name" value="OS04G0436000 PROTEIN"/>
    <property type="match status" value="1"/>
</dbReference>
<feature type="region of interest" description="Disordered" evidence="1">
    <location>
        <begin position="1"/>
        <end position="23"/>
    </location>
</feature>
<feature type="compositionally biased region" description="Low complexity" evidence="1">
    <location>
        <begin position="8"/>
        <end position="23"/>
    </location>
</feature>
<dbReference type="PANTHER" id="PTHR34666">
    <property type="entry name" value="EXPRESSED PROTEIN"/>
    <property type="match status" value="1"/>
</dbReference>
<dbReference type="ExpressionAtlas" id="B6TQG9">
    <property type="expression patterns" value="baseline and differential"/>
</dbReference>
<proteinExistence type="evidence at transcript level"/>
<accession>B6TQG9</accession>